<dbReference type="OrthoDB" id="5361176at2759"/>
<gene>
    <name evidence="1" type="ORF">M406DRAFT_251646</name>
</gene>
<dbReference type="Proteomes" id="UP000803844">
    <property type="component" value="Unassembled WGS sequence"/>
</dbReference>
<accession>A0A9P4Y5X2</accession>
<organism evidence="1 2">
    <name type="scientific">Cryphonectria parasitica (strain ATCC 38755 / EP155)</name>
    <dbReference type="NCBI Taxonomy" id="660469"/>
    <lineage>
        <taxon>Eukaryota</taxon>
        <taxon>Fungi</taxon>
        <taxon>Dikarya</taxon>
        <taxon>Ascomycota</taxon>
        <taxon>Pezizomycotina</taxon>
        <taxon>Sordariomycetes</taxon>
        <taxon>Sordariomycetidae</taxon>
        <taxon>Diaporthales</taxon>
        <taxon>Cryphonectriaceae</taxon>
        <taxon>Cryphonectria-Endothia species complex</taxon>
        <taxon>Cryphonectria</taxon>
    </lineage>
</organism>
<reference evidence="1" key="1">
    <citation type="journal article" date="2020" name="Phytopathology">
        <title>Genome sequence of the chestnut blight fungus Cryphonectria parasitica EP155: A fundamental resource for an archetypical invasive plant pathogen.</title>
        <authorList>
            <person name="Crouch J.A."/>
            <person name="Dawe A."/>
            <person name="Aerts A."/>
            <person name="Barry K."/>
            <person name="Churchill A.C.L."/>
            <person name="Grimwood J."/>
            <person name="Hillman B."/>
            <person name="Milgroom M.G."/>
            <person name="Pangilinan J."/>
            <person name="Smith M."/>
            <person name="Salamov A."/>
            <person name="Schmutz J."/>
            <person name="Yadav J."/>
            <person name="Grigoriev I.V."/>
            <person name="Nuss D."/>
        </authorList>
    </citation>
    <scope>NUCLEOTIDE SEQUENCE</scope>
    <source>
        <strain evidence="1">EP155</strain>
    </source>
</reference>
<feature type="non-terminal residue" evidence="1">
    <location>
        <position position="770"/>
    </location>
</feature>
<proteinExistence type="predicted"/>
<protein>
    <submittedName>
        <fullName evidence="1">Uncharacterized protein</fullName>
    </submittedName>
</protein>
<keyword evidence="2" id="KW-1185">Reference proteome</keyword>
<dbReference type="RefSeq" id="XP_040778042.1">
    <property type="nucleotide sequence ID" value="XM_040916773.1"/>
</dbReference>
<dbReference type="EMBL" id="MU032346">
    <property type="protein sequence ID" value="KAF3767081.1"/>
    <property type="molecule type" value="Genomic_DNA"/>
</dbReference>
<name>A0A9P4Y5X2_CRYP1</name>
<dbReference type="AlphaFoldDB" id="A0A9P4Y5X2"/>
<evidence type="ECO:0000313" key="2">
    <source>
        <dbReference type="Proteomes" id="UP000803844"/>
    </source>
</evidence>
<comment type="caution">
    <text evidence="1">The sequence shown here is derived from an EMBL/GenBank/DDBJ whole genome shotgun (WGS) entry which is preliminary data.</text>
</comment>
<dbReference type="GeneID" id="63833902"/>
<evidence type="ECO:0000313" key="1">
    <source>
        <dbReference type="EMBL" id="KAF3767081.1"/>
    </source>
</evidence>
<sequence length="770" mass="90210">MAYDRFLEKDESRAETKEEELGRLRGLLASVYTPWLVTMNKSDPRKAYVWRHMREDEVDIYRLDDHVWLWTCLEEIEALRIRQGLDPRKAALLIDDDEDDNSRPLDAQRGLLQRFTTENEVSQQRMLAVTRSHRETRFLFHARDTALFYAHDWNFFQLDKSFDELWKRTIKSQSHHNENADHEWENVLRFGMAIVAGTRNFPINKKSANDLLRDSFKALVQASCHNGLVAGQVDALSRKPSFPNYSSDEDRQYYHQAGFEICHILLLHARRIEATLEPQLEVNDQLRQIFLTQPKRQGIGAEQPANKLELILKLLDSDGRLGGQRSLTMRKSTPFNSMIDASSISLLDEEWLYKYPDFLMTKKIDLPQLLKSLEAKKSFESTAETIGTIVGKGLEQMSQTRSNTLEYGELPGWFIYEDIYGPITFVASTPKQKHLKRRQNLPQFWRGESTALGNTGLWMRICGARSAETAKKRFVWLPHTNIETSLLCWSASSDSDKSAVSLFFDRHSRYESHLWDDTTLVLNIWQTKIHMRFFVLADKARAQHIGLPAPSSAPFPGTSEKEIRRASMGFRFDGDLFDRYWTCHFIQYLPNLRLKNDDRDVVNPQRSWDFEFYTDGSNRPQDKHWWQRKVLELHLLHRMLSAAVAGSVDILTQIRKELGIGESALSFSILNSQAHSRSRHSWQEYEHILQAAEEDLTSILKTLQKWDTREYDRGPEKPRWTRNDEKKYRGHINKFRSQTERQAWDLEIHRDNMRNLRETLTTIREKARED</sequence>